<keyword evidence="2" id="KW-1185">Reference proteome</keyword>
<accession>A0ACB9QZJ2</accession>
<dbReference type="Proteomes" id="UP001057402">
    <property type="component" value="Chromosome 4"/>
</dbReference>
<evidence type="ECO:0000313" key="2">
    <source>
        <dbReference type="Proteomes" id="UP001057402"/>
    </source>
</evidence>
<evidence type="ECO:0000313" key="1">
    <source>
        <dbReference type="EMBL" id="KAI4371870.1"/>
    </source>
</evidence>
<protein>
    <submittedName>
        <fullName evidence="1">Uncharacterized protein</fullName>
    </submittedName>
</protein>
<name>A0ACB9QZJ2_9MYRT</name>
<organism evidence="1 2">
    <name type="scientific">Melastoma candidum</name>
    <dbReference type="NCBI Taxonomy" id="119954"/>
    <lineage>
        <taxon>Eukaryota</taxon>
        <taxon>Viridiplantae</taxon>
        <taxon>Streptophyta</taxon>
        <taxon>Embryophyta</taxon>
        <taxon>Tracheophyta</taxon>
        <taxon>Spermatophyta</taxon>
        <taxon>Magnoliopsida</taxon>
        <taxon>eudicotyledons</taxon>
        <taxon>Gunneridae</taxon>
        <taxon>Pentapetalae</taxon>
        <taxon>rosids</taxon>
        <taxon>malvids</taxon>
        <taxon>Myrtales</taxon>
        <taxon>Melastomataceae</taxon>
        <taxon>Melastomatoideae</taxon>
        <taxon>Melastomateae</taxon>
        <taxon>Melastoma</taxon>
    </lineage>
</organism>
<comment type="caution">
    <text evidence="1">The sequence shown here is derived from an EMBL/GenBank/DDBJ whole genome shotgun (WGS) entry which is preliminary data.</text>
</comment>
<reference evidence="2" key="1">
    <citation type="journal article" date="2023" name="Front. Plant Sci.">
        <title>Chromosomal-level genome assembly of Melastoma candidum provides insights into trichome evolution.</title>
        <authorList>
            <person name="Zhong Y."/>
            <person name="Wu W."/>
            <person name="Sun C."/>
            <person name="Zou P."/>
            <person name="Liu Y."/>
            <person name="Dai S."/>
            <person name="Zhou R."/>
        </authorList>
    </citation>
    <scope>NUCLEOTIDE SEQUENCE [LARGE SCALE GENOMIC DNA]</scope>
</reference>
<dbReference type="EMBL" id="CM042883">
    <property type="protein sequence ID" value="KAI4371870.1"/>
    <property type="molecule type" value="Genomic_DNA"/>
</dbReference>
<proteinExistence type="predicted"/>
<gene>
    <name evidence="1" type="ORF">MLD38_010170</name>
</gene>
<sequence length="99" mass="11263">MGAALFHTIWPHLRLPFILQRGGRLTFKHAIKSAEPVFSVMVSSFLLDTYPLAVWLSILPGVFECYHQSDLKNVNELNESIRLDHYNLVALLASGRRVD</sequence>